<evidence type="ECO:0000313" key="3">
    <source>
        <dbReference type="Proteomes" id="UP000315983"/>
    </source>
</evidence>
<organism evidence="2 3">
    <name type="scientific">Salinispora arenicola</name>
    <dbReference type="NCBI Taxonomy" id="168697"/>
    <lineage>
        <taxon>Bacteria</taxon>
        <taxon>Bacillati</taxon>
        <taxon>Actinomycetota</taxon>
        <taxon>Actinomycetes</taxon>
        <taxon>Micromonosporales</taxon>
        <taxon>Micromonosporaceae</taxon>
        <taxon>Salinispora</taxon>
    </lineage>
</organism>
<reference evidence="2 3" key="1">
    <citation type="submission" date="2019-06" db="EMBL/GenBank/DDBJ databases">
        <title>Sequencing the genomes of 1000 actinobacteria strains.</title>
        <authorList>
            <person name="Klenk H.-P."/>
        </authorList>
    </citation>
    <scope>NUCLEOTIDE SEQUENCE [LARGE SCALE GENOMIC DNA]</scope>
    <source>
        <strain evidence="2 3">DSM 44819</strain>
    </source>
</reference>
<accession>A0A542XKP9</accession>
<sequence length="52" mass="5119">MALADARSSTCSCSPGTTRAGPIPMALADVRQCGLAQGIAGYVAPVVVVDVA</sequence>
<proteinExistence type="predicted"/>
<dbReference type="EMBL" id="VFOL01000001">
    <property type="protein sequence ID" value="TQL36434.1"/>
    <property type="molecule type" value="Genomic_DNA"/>
</dbReference>
<dbReference type="AlphaFoldDB" id="A0A542XKP9"/>
<evidence type="ECO:0000313" key="2">
    <source>
        <dbReference type="EMBL" id="TQL36434.1"/>
    </source>
</evidence>
<evidence type="ECO:0000256" key="1">
    <source>
        <dbReference type="SAM" id="MobiDB-lite"/>
    </source>
</evidence>
<dbReference type="Proteomes" id="UP000315983">
    <property type="component" value="Unassembled WGS sequence"/>
</dbReference>
<feature type="compositionally biased region" description="Polar residues" evidence="1">
    <location>
        <begin position="7"/>
        <end position="17"/>
    </location>
</feature>
<name>A0A542XKP9_SALAC</name>
<comment type="caution">
    <text evidence="2">The sequence shown here is derived from an EMBL/GenBank/DDBJ whole genome shotgun (WGS) entry which is preliminary data.</text>
</comment>
<protein>
    <submittedName>
        <fullName evidence="2">Uncharacterized protein</fullName>
    </submittedName>
</protein>
<gene>
    <name evidence="2" type="ORF">FB564_1530</name>
</gene>
<feature type="region of interest" description="Disordered" evidence="1">
    <location>
        <begin position="1"/>
        <end position="20"/>
    </location>
</feature>